<evidence type="ECO:0000256" key="5">
    <source>
        <dbReference type="ARBA" id="ARBA00023315"/>
    </source>
</evidence>
<dbReference type="CDD" id="cd07989">
    <property type="entry name" value="LPLAT_AGPAT-like"/>
    <property type="match status" value="1"/>
</dbReference>
<dbReference type="GO" id="GO:0003841">
    <property type="term" value="F:1-acylglycerol-3-phosphate O-acyltransferase activity"/>
    <property type="evidence" value="ECO:0007669"/>
    <property type="project" value="TreeGrafter"/>
</dbReference>
<dbReference type="GO" id="GO:0006654">
    <property type="term" value="P:phosphatidic acid biosynthetic process"/>
    <property type="evidence" value="ECO:0007669"/>
    <property type="project" value="TreeGrafter"/>
</dbReference>
<evidence type="ECO:0000256" key="1">
    <source>
        <dbReference type="ARBA" id="ARBA00005189"/>
    </source>
</evidence>
<evidence type="ECO:0000256" key="2">
    <source>
        <dbReference type="ARBA" id="ARBA00022516"/>
    </source>
</evidence>
<evidence type="ECO:0000313" key="9">
    <source>
        <dbReference type="Proteomes" id="UP000579945"/>
    </source>
</evidence>
<evidence type="ECO:0000259" key="7">
    <source>
        <dbReference type="SMART" id="SM00563"/>
    </source>
</evidence>
<accession>A0A7W5Y946</accession>
<dbReference type="GeneID" id="95391436"/>
<keyword evidence="3 8" id="KW-0808">Transferase</keyword>
<keyword evidence="9" id="KW-1185">Reference proteome</keyword>
<keyword evidence="6" id="KW-1133">Transmembrane helix</keyword>
<dbReference type="PANTHER" id="PTHR10434:SF64">
    <property type="entry name" value="1-ACYL-SN-GLYCEROL-3-PHOSPHATE ACYLTRANSFERASE-RELATED"/>
    <property type="match status" value="1"/>
</dbReference>
<dbReference type="Proteomes" id="UP000579945">
    <property type="component" value="Unassembled WGS sequence"/>
</dbReference>
<proteinExistence type="predicted"/>
<dbReference type="SMART" id="SM00563">
    <property type="entry name" value="PlsC"/>
    <property type="match status" value="1"/>
</dbReference>
<dbReference type="PANTHER" id="PTHR10434">
    <property type="entry name" value="1-ACYL-SN-GLYCEROL-3-PHOSPHATE ACYLTRANSFERASE"/>
    <property type="match status" value="1"/>
</dbReference>
<dbReference type="EMBL" id="JACIBV010000001">
    <property type="protein sequence ID" value="MBB3729243.1"/>
    <property type="molecule type" value="Genomic_DNA"/>
</dbReference>
<keyword evidence="5 8" id="KW-0012">Acyltransferase</keyword>
<reference evidence="8 9" key="1">
    <citation type="submission" date="2020-08" db="EMBL/GenBank/DDBJ databases">
        <title>Sequencing the genomes of 1000 actinobacteria strains.</title>
        <authorList>
            <person name="Klenk H.-P."/>
        </authorList>
    </citation>
    <scope>NUCLEOTIDE SEQUENCE [LARGE SCALE GENOMIC DNA]</scope>
    <source>
        <strain evidence="8 9">DSM 44320</strain>
    </source>
</reference>
<evidence type="ECO:0000313" key="8">
    <source>
        <dbReference type="EMBL" id="MBB3729243.1"/>
    </source>
</evidence>
<keyword evidence="2" id="KW-0444">Lipid biosynthesis</keyword>
<dbReference type="SUPFAM" id="SSF69593">
    <property type="entry name" value="Glycerol-3-phosphate (1)-acyltransferase"/>
    <property type="match status" value="1"/>
</dbReference>
<comment type="pathway">
    <text evidence="1">Lipid metabolism.</text>
</comment>
<organism evidence="8 9">
    <name type="scientific">Nonomuraea dietziae</name>
    <dbReference type="NCBI Taxonomy" id="65515"/>
    <lineage>
        <taxon>Bacteria</taxon>
        <taxon>Bacillati</taxon>
        <taxon>Actinomycetota</taxon>
        <taxon>Actinomycetes</taxon>
        <taxon>Streptosporangiales</taxon>
        <taxon>Streptosporangiaceae</taxon>
        <taxon>Nonomuraea</taxon>
    </lineage>
</organism>
<keyword evidence="6" id="KW-0812">Transmembrane</keyword>
<feature type="domain" description="Phospholipid/glycerol acyltransferase" evidence="7">
    <location>
        <begin position="104"/>
        <end position="216"/>
    </location>
</feature>
<protein>
    <submittedName>
        <fullName evidence="8">1-acyl-sn-glycerol-3-phosphate acyltransferase</fullName>
    </submittedName>
</protein>
<sequence>MSPWFPSSPCTTARCVDVPMRAAGPLRRALRALAAVLVVLAGVLVARLTWGTARRRVTALWSRALLRALGVRVEVRQGFAFFAGAAGAASSGAPGPEAPEPEARLVVANHISWLDPLVVAATMPCRLVAKREVGSWPVVRGLACGAGALPIARDSLHGLPGAVASIADVLRSGESVAAFPEGTTWCGRGSGTFKPAVFQAALDAGARVTPVALVYRESSGPRTTAPAYVGDDTLVASLLRVIAVRRLVVEVTVLPPVTASSRRELADLAEAAVASATGRLPALRPALAASA</sequence>
<dbReference type="AlphaFoldDB" id="A0A7W5Y946"/>
<comment type="caution">
    <text evidence="8">The sequence shown here is derived from an EMBL/GenBank/DDBJ whole genome shotgun (WGS) entry which is preliminary data.</text>
</comment>
<dbReference type="InterPro" id="IPR002123">
    <property type="entry name" value="Plipid/glycerol_acylTrfase"/>
</dbReference>
<evidence type="ECO:0000256" key="6">
    <source>
        <dbReference type="SAM" id="Phobius"/>
    </source>
</evidence>
<name>A0A7W5Y946_9ACTN</name>
<dbReference type="RefSeq" id="WP_183652262.1">
    <property type="nucleotide sequence ID" value="NZ_BAAAXX010000051.1"/>
</dbReference>
<evidence type="ECO:0000256" key="4">
    <source>
        <dbReference type="ARBA" id="ARBA00023098"/>
    </source>
</evidence>
<dbReference type="Pfam" id="PF01553">
    <property type="entry name" value="Acyltransferase"/>
    <property type="match status" value="1"/>
</dbReference>
<evidence type="ECO:0000256" key="3">
    <source>
        <dbReference type="ARBA" id="ARBA00022679"/>
    </source>
</evidence>
<feature type="transmembrane region" description="Helical" evidence="6">
    <location>
        <begin position="29"/>
        <end position="50"/>
    </location>
</feature>
<keyword evidence="6" id="KW-0472">Membrane</keyword>
<gene>
    <name evidence="8" type="ORF">FHR33_005103</name>
</gene>
<keyword evidence="4" id="KW-0443">Lipid metabolism</keyword>